<evidence type="ECO:0000313" key="1">
    <source>
        <dbReference type="EMBL" id="GMI22947.1"/>
    </source>
</evidence>
<dbReference type="InterPro" id="IPR026906">
    <property type="entry name" value="LRR_5"/>
</dbReference>
<name>A0ABQ6MAY2_9STRA</name>
<dbReference type="Proteomes" id="UP001165060">
    <property type="component" value="Unassembled WGS sequence"/>
</dbReference>
<sequence>MVNLTVPKHTPNAIVIRKSEYISRLDLTEVVIPEGIETIGKQAFQNCRNLKKVVLPSTLRFLGHACFRECVSLVEIKGLRMHTWLDPASRPCKHGLQISGAAFFGCASLQNTKNQLALHPLTHAAENSFHYCTLLQNAAKRQSKQCGGLTVAGSTPAVVDVLKAAGALADRRERERVEVLLCLKRIKADIELVGGEYSEEGRAHKRRRLEESDAGAGADGFLNGTRAREMMVEEALWRVVLEFV</sequence>
<organism evidence="1 2">
    <name type="scientific">Tetraparma gracilis</name>
    <dbReference type="NCBI Taxonomy" id="2962635"/>
    <lineage>
        <taxon>Eukaryota</taxon>
        <taxon>Sar</taxon>
        <taxon>Stramenopiles</taxon>
        <taxon>Ochrophyta</taxon>
        <taxon>Bolidophyceae</taxon>
        <taxon>Parmales</taxon>
        <taxon>Triparmaceae</taxon>
        <taxon>Tetraparma</taxon>
    </lineage>
</organism>
<protein>
    <submittedName>
        <fullName evidence="1">Uncharacterized protein</fullName>
    </submittedName>
</protein>
<evidence type="ECO:0000313" key="2">
    <source>
        <dbReference type="Proteomes" id="UP001165060"/>
    </source>
</evidence>
<dbReference type="Gene3D" id="3.80.10.10">
    <property type="entry name" value="Ribonuclease Inhibitor"/>
    <property type="match status" value="1"/>
</dbReference>
<dbReference type="InterPro" id="IPR053139">
    <property type="entry name" value="Surface_bspA-like"/>
</dbReference>
<comment type="caution">
    <text evidence="1">The sequence shown here is derived from an EMBL/GenBank/DDBJ whole genome shotgun (WGS) entry which is preliminary data.</text>
</comment>
<dbReference type="InterPro" id="IPR032675">
    <property type="entry name" value="LRR_dom_sf"/>
</dbReference>
<gene>
    <name evidence="1" type="ORF">TeGR_g10972</name>
</gene>
<keyword evidence="2" id="KW-1185">Reference proteome</keyword>
<dbReference type="PANTHER" id="PTHR45661:SF3">
    <property type="entry name" value="IG-LIKE DOMAIN-CONTAINING PROTEIN"/>
    <property type="match status" value="1"/>
</dbReference>
<dbReference type="PANTHER" id="PTHR45661">
    <property type="entry name" value="SURFACE ANTIGEN"/>
    <property type="match status" value="1"/>
</dbReference>
<dbReference type="Pfam" id="PF13306">
    <property type="entry name" value="LRR_5"/>
    <property type="match status" value="1"/>
</dbReference>
<reference evidence="1 2" key="1">
    <citation type="journal article" date="2023" name="Commun. Biol.">
        <title>Genome analysis of Parmales, the sister group of diatoms, reveals the evolutionary specialization of diatoms from phago-mixotrophs to photoautotrophs.</title>
        <authorList>
            <person name="Ban H."/>
            <person name="Sato S."/>
            <person name="Yoshikawa S."/>
            <person name="Yamada K."/>
            <person name="Nakamura Y."/>
            <person name="Ichinomiya M."/>
            <person name="Sato N."/>
            <person name="Blanc-Mathieu R."/>
            <person name="Endo H."/>
            <person name="Kuwata A."/>
            <person name="Ogata H."/>
        </authorList>
    </citation>
    <scope>NUCLEOTIDE SEQUENCE [LARGE SCALE GENOMIC DNA]</scope>
</reference>
<accession>A0ABQ6MAY2</accession>
<proteinExistence type="predicted"/>
<dbReference type="EMBL" id="BRYB01000110">
    <property type="protein sequence ID" value="GMI22947.1"/>
    <property type="molecule type" value="Genomic_DNA"/>
</dbReference>